<dbReference type="EMBL" id="CP002500">
    <property type="protein sequence ID" value="AET39543.1"/>
    <property type="molecule type" value="Genomic_DNA"/>
</dbReference>
<protein>
    <recommendedName>
        <fullName evidence="9">Major facilitator superfamily (MFS) profile domain-containing protein</fullName>
    </recommendedName>
</protein>
<organism evidence="10 11">
    <name type="scientific">Eremothecium cymbalariae (strain CBS 270.75 / DBVPG 7215 / KCTC 17166 / NRRL Y-17582)</name>
    <name type="common">Yeast</name>
    <dbReference type="NCBI Taxonomy" id="931890"/>
    <lineage>
        <taxon>Eukaryota</taxon>
        <taxon>Fungi</taxon>
        <taxon>Dikarya</taxon>
        <taxon>Ascomycota</taxon>
        <taxon>Saccharomycotina</taxon>
        <taxon>Saccharomycetes</taxon>
        <taxon>Saccharomycetales</taxon>
        <taxon>Saccharomycetaceae</taxon>
        <taxon>Eremothecium</taxon>
    </lineage>
</organism>
<feature type="transmembrane region" description="Helical" evidence="8">
    <location>
        <begin position="514"/>
        <end position="536"/>
    </location>
</feature>
<evidence type="ECO:0000313" key="11">
    <source>
        <dbReference type="Proteomes" id="UP000006790"/>
    </source>
</evidence>
<proteinExistence type="inferred from homology"/>
<evidence type="ECO:0000256" key="7">
    <source>
        <dbReference type="SAM" id="MobiDB-lite"/>
    </source>
</evidence>
<accession>G8JU40</accession>
<feature type="transmembrane region" description="Helical" evidence="8">
    <location>
        <begin position="435"/>
        <end position="458"/>
    </location>
</feature>
<comment type="similarity">
    <text evidence="6">Belongs to the major facilitator superfamily. CAR1 family.</text>
</comment>
<dbReference type="eggNOG" id="KOG0255">
    <property type="taxonomic scope" value="Eukaryota"/>
</dbReference>
<feature type="transmembrane region" description="Helical" evidence="8">
    <location>
        <begin position="236"/>
        <end position="259"/>
    </location>
</feature>
<keyword evidence="3 8" id="KW-0812">Transmembrane</keyword>
<dbReference type="InterPro" id="IPR011701">
    <property type="entry name" value="MFS"/>
</dbReference>
<dbReference type="FunCoup" id="G8JU40">
    <property type="interactions" value="28"/>
</dbReference>
<dbReference type="KEGG" id="erc:Ecym_4506"/>
<evidence type="ECO:0000313" key="10">
    <source>
        <dbReference type="EMBL" id="AET39543.1"/>
    </source>
</evidence>
<gene>
    <name evidence="10" type="ordered locus">Ecym_4506</name>
</gene>
<dbReference type="PANTHER" id="PTHR23502">
    <property type="entry name" value="MAJOR FACILITATOR SUPERFAMILY"/>
    <property type="match status" value="1"/>
</dbReference>
<dbReference type="PROSITE" id="PS50850">
    <property type="entry name" value="MFS"/>
    <property type="match status" value="1"/>
</dbReference>
<keyword evidence="4 8" id="KW-1133">Transmembrane helix</keyword>
<evidence type="ECO:0000259" key="9">
    <source>
        <dbReference type="PROSITE" id="PS50850"/>
    </source>
</evidence>
<feature type="transmembrane region" description="Helical" evidence="8">
    <location>
        <begin position="175"/>
        <end position="193"/>
    </location>
</feature>
<evidence type="ECO:0000256" key="8">
    <source>
        <dbReference type="SAM" id="Phobius"/>
    </source>
</evidence>
<feature type="transmembrane region" description="Helical" evidence="8">
    <location>
        <begin position="608"/>
        <end position="627"/>
    </location>
</feature>
<evidence type="ECO:0000256" key="2">
    <source>
        <dbReference type="ARBA" id="ARBA00022448"/>
    </source>
</evidence>
<feature type="transmembrane region" description="Helical" evidence="8">
    <location>
        <begin position="575"/>
        <end position="596"/>
    </location>
</feature>
<dbReference type="Pfam" id="PF07690">
    <property type="entry name" value="MFS_1"/>
    <property type="match status" value="1"/>
</dbReference>
<feature type="domain" description="Major facilitator superfamily (MFS) profile" evidence="9">
    <location>
        <begin position="109"/>
        <end position="632"/>
    </location>
</feature>
<feature type="transmembrane region" description="Helical" evidence="8">
    <location>
        <begin position="143"/>
        <end position="163"/>
    </location>
</feature>
<dbReference type="Gene3D" id="1.20.1720.10">
    <property type="entry name" value="Multidrug resistance protein D"/>
    <property type="match status" value="1"/>
</dbReference>
<feature type="transmembrane region" description="Helical" evidence="8">
    <location>
        <begin position="470"/>
        <end position="494"/>
    </location>
</feature>
<dbReference type="GO" id="GO:0005886">
    <property type="term" value="C:plasma membrane"/>
    <property type="evidence" value="ECO:0007669"/>
    <property type="project" value="EnsemblFungi"/>
</dbReference>
<dbReference type="GeneID" id="11471609"/>
<feature type="transmembrane region" description="Helical" evidence="8">
    <location>
        <begin position="265"/>
        <end position="283"/>
    </location>
</feature>
<dbReference type="GO" id="GO:0010509">
    <property type="term" value="P:intracellular polyamine homeostasis"/>
    <property type="evidence" value="ECO:0007669"/>
    <property type="project" value="EnsemblFungi"/>
</dbReference>
<keyword evidence="2" id="KW-0813">Transport</keyword>
<sequence length="648" mass="71610">MDAFGRGGVGNGDVISTEERTASSSVLSEDSQRADIPEALYAQNDSNSQSDGVFDQEKGVVDNRHFSGKLNDPLLVVSHSKRRGLLSKVTLIPEYKDARKYPKTTKGFIVFFVAFACSMGPMGTNIIYPVLVPIEKEFNTTPFMVSLSMGIYLAFLGLLPLWWSSFSERKGRRSVYVVSFTLTLVFTIGAALSKDITTFIVLRMLCGASSASVQSVGAGTIADLYIPEERGRSLGYFYLGPLLCPLIAPIVGSILVNFWSWRSTQWFLVILAGANIVLIVCFLPETLRTQDNKAIIAKILQEKLKRNANTSELGGSTCDDSSQTEGRRNAIAPNVDLPHSSQDVERIMTHISDSIHIHRDPGVPELSLICSHDPRVVGNVLEGDLQRARSNVEKHLDKLADEGSNVGILKRMGKLGYLYLLQPLNSLHFLRYPPVFLAIIYSAITFATLYFVNMTISYSYSNPPYNFKPLYIGLLYIPLSLAYIITSIYGGRLIDELLKRYKEKHGFLAPESRLSWNMVFAAIAFPISLSICGWCLDKKVHWALPLIGTALFGFASMVTIGAIVTYLVDSLPGKGATAIALNNLVRMLLAAVAVFVTEPMLNKIGPGWALTILEIIISVGGLSLIILKSRSDYWRANYDLQRLYELVE</sequence>
<name>G8JU40_ERECY</name>
<dbReference type="RefSeq" id="XP_003646360.1">
    <property type="nucleotide sequence ID" value="XM_003646312.1"/>
</dbReference>
<dbReference type="InParanoid" id="G8JU40"/>
<feature type="transmembrane region" description="Helical" evidence="8">
    <location>
        <begin position="542"/>
        <end position="568"/>
    </location>
</feature>
<dbReference type="Proteomes" id="UP000006790">
    <property type="component" value="Chromosome 4"/>
</dbReference>
<dbReference type="GO" id="GO:0015203">
    <property type="term" value="F:polyamine transmembrane transporter activity"/>
    <property type="evidence" value="ECO:0007669"/>
    <property type="project" value="EnsemblFungi"/>
</dbReference>
<dbReference type="HOGENOM" id="CLU_008455_8_5_1"/>
<comment type="subcellular location">
    <subcellularLocation>
        <location evidence="1">Membrane</location>
        <topology evidence="1">Multi-pass membrane protein</topology>
    </subcellularLocation>
</comment>
<evidence type="ECO:0000256" key="1">
    <source>
        <dbReference type="ARBA" id="ARBA00004141"/>
    </source>
</evidence>
<reference evidence="11" key="1">
    <citation type="journal article" date="2012" name="G3 (Bethesda)">
        <title>Pichia sorbitophila, an interspecies yeast hybrid reveals early steps of genome resolution following polyploidization.</title>
        <authorList>
            <person name="Leh Louis V."/>
            <person name="Despons L."/>
            <person name="Friedrich A."/>
            <person name="Martin T."/>
            <person name="Durrens P."/>
            <person name="Casaregola S."/>
            <person name="Neuveglise C."/>
            <person name="Fairhead C."/>
            <person name="Marck C."/>
            <person name="Cruz J.A."/>
            <person name="Straub M.L."/>
            <person name="Kugler V."/>
            <person name="Sacerdot C."/>
            <person name="Uzunov Z."/>
            <person name="Thierry A."/>
            <person name="Weiss S."/>
            <person name="Bleykasten C."/>
            <person name="De Montigny J."/>
            <person name="Jacques N."/>
            <person name="Jung P."/>
            <person name="Lemaire M."/>
            <person name="Mallet S."/>
            <person name="Morel G."/>
            <person name="Richard G.F."/>
            <person name="Sarkar A."/>
            <person name="Savel G."/>
            <person name="Schacherer J."/>
            <person name="Seret M.L."/>
            <person name="Talla E."/>
            <person name="Samson G."/>
            <person name="Jubin C."/>
            <person name="Poulain J."/>
            <person name="Vacherie B."/>
            <person name="Barbe V."/>
            <person name="Pelletier E."/>
            <person name="Sherman D.J."/>
            <person name="Westhof E."/>
            <person name="Weissenbach J."/>
            <person name="Baret P.V."/>
            <person name="Wincker P."/>
            <person name="Gaillardin C."/>
            <person name="Dujon B."/>
            <person name="Souciet J.L."/>
        </authorList>
    </citation>
    <scope>NUCLEOTIDE SEQUENCE [LARGE SCALE GENOMIC DNA]</scope>
    <source>
        <strain evidence="11">CBS 270.75 / DBVPG 7215 / KCTC 17166 / NRRL Y-17582</strain>
    </source>
</reference>
<dbReference type="AlphaFoldDB" id="G8JU40"/>
<dbReference type="OMA" id="IFSMATT"/>
<feature type="compositionally biased region" description="Gly residues" evidence="7">
    <location>
        <begin position="1"/>
        <end position="11"/>
    </location>
</feature>
<keyword evidence="5 8" id="KW-0472">Membrane</keyword>
<dbReference type="Gene3D" id="1.20.1250.20">
    <property type="entry name" value="MFS general substrate transporter like domains"/>
    <property type="match status" value="1"/>
</dbReference>
<evidence type="ECO:0000256" key="3">
    <source>
        <dbReference type="ARBA" id="ARBA00022692"/>
    </source>
</evidence>
<dbReference type="SUPFAM" id="SSF103473">
    <property type="entry name" value="MFS general substrate transporter"/>
    <property type="match status" value="1"/>
</dbReference>
<feature type="transmembrane region" description="Helical" evidence="8">
    <location>
        <begin position="108"/>
        <end position="131"/>
    </location>
</feature>
<dbReference type="FunFam" id="1.20.1720.10:FF:000009">
    <property type="entry name" value="MFS multidrug transporter"/>
    <property type="match status" value="1"/>
</dbReference>
<dbReference type="InterPro" id="IPR036259">
    <property type="entry name" value="MFS_trans_sf"/>
</dbReference>
<feature type="region of interest" description="Disordered" evidence="7">
    <location>
        <begin position="1"/>
        <end position="31"/>
    </location>
</feature>
<dbReference type="OrthoDB" id="3936150at2759"/>
<keyword evidence="11" id="KW-1185">Reference proteome</keyword>
<dbReference type="GO" id="GO:0032973">
    <property type="term" value="P:amino acid export across plasma membrane"/>
    <property type="evidence" value="ECO:0007669"/>
    <property type="project" value="EnsemblFungi"/>
</dbReference>
<dbReference type="GO" id="GO:0015565">
    <property type="term" value="F:threonine efflux transmembrane transporter activity"/>
    <property type="evidence" value="ECO:0007669"/>
    <property type="project" value="EnsemblFungi"/>
</dbReference>
<feature type="transmembrane region" description="Helical" evidence="8">
    <location>
        <begin position="199"/>
        <end position="224"/>
    </location>
</feature>
<dbReference type="GO" id="GO:0030476">
    <property type="term" value="P:ascospore wall assembly"/>
    <property type="evidence" value="ECO:0007669"/>
    <property type="project" value="EnsemblFungi"/>
</dbReference>
<dbReference type="InterPro" id="IPR020846">
    <property type="entry name" value="MFS_dom"/>
</dbReference>
<evidence type="ECO:0000256" key="5">
    <source>
        <dbReference type="ARBA" id="ARBA00023136"/>
    </source>
</evidence>
<evidence type="ECO:0000256" key="4">
    <source>
        <dbReference type="ARBA" id="ARBA00022989"/>
    </source>
</evidence>
<dbReference type="PANTHER" id="PTHR23502:SF5">
    <property type="entry name" value="QUINIDINE RESISTANCE PROTEIN 3"/>
    <property type="match status" value="1"/>
</dbReference>
<evidence type="ECO:0000256" key="6">
    <source>
        <dbReference type="ARBA" id="ARBA00038347"/>
    </source>
</evidence>
<dbReference type="CDD" id="cd17323">
    <property type="entry name" value="MFS_Tpo1_MDR_like"/>
    <property type="match status" value="1"/>
</dbReference>